<comment type="caution">
    <text evidence="1">The sequence shown here is derived from an EMBL/GenBank/DDBJ whole genome shotgun (WGS) entry which is preliminary data.</text>
</comment>
<evidence type="ECO:0000313" key="1">
    <source>
        <dbReference type="EMBL" id="RUP48029.1"/>
    </source>
</evidence>
<evidence type="ECO:0000313" key="2">
    <source>
        <dbReference type="Proteomes" id="UP000268093"/>
    </source>
</evidence>
<protein>
    <submittedName>
        <fullName evidence="1">Uncharacterized protein</fullName>
    </submittedName>
</protein>
<dbReference type="Proteomes" id="UP000268093">
    <property type="component" value="Unassembled WGS sequence"/>
</dbReference>
<keyword evidence="2" id="KW-1185">Reference proteome</keyword>
<gene>
    <name evidence="1" type="ORF">BC936DRAFT_145052</name>
</gene>
<accession>A0A433DB23</accession>
<dbReference type="AlphaFoldDB" id="A0A433DB23"/>
<reference evidence="1 2" key="1">
    <citation type="journal article" date="2018" name="New Phytol.">
        <title>Phylogenomics of Endogonaceae and evolution of mycorrhizas within Mucoromycota.</title>
        <authorList>
            <person name="Chang Y."/>
            <person name="Desiro A."/>
            <person name="Na H."/>
            <person name="Sandor L."/>
            <person name="Lipzen A."/>
            <person name="Clum A."/>
            <person name="Barry K."/>
            <person name="Grigoriev I.V."/>
            <person name="Martin F.M."/>
            <person name="Stajich J.E."/>
            <person name="Smith M.E."/>
            <person name="Bonito G."/>
            <person name="Spatafora J.W."/>
        </authorList>
    </citation>
    <scope>NUCLEOTIDE SEQUENCE [LARGE SCALE GENOMIC DNA]</scope>
    <source>
        <strain evidence="1 2">GMNB39</strain>
    </source>
</reference>
<dbReference type="EMBL" id="RBNI01003815">
    <property type="protein sequence ID" value="RUP48029.1"/>
    <property type="molecule type" value="Genomic_DNA"/>
</dbReference>
<proteinExistence type="predicted"/>
<name>A0A433DB23_9FUNG</name>
<organism evidence="1 2">
    <name type="scientific">Jimgerdemannia flammicorona</name>
    <dbReference type="NCBI Taxonomy" id="994334"/>
    <lineage>
        <taxon>Eukaryota</taxon>
        <taxon>Fungi</taxon>
        <taxon>Fungi incertae sedis</taxon>
        <taxon>Mucoromycota</taxon>
        <taxon>Mucoromycotina</taxon>
        <taxon>Endogonomycetes</taxon>
        <taxon>Endogonales</taxon>
        <taxon>Endogonaceae</taxon>
        <taxon>Jimgerdemannia</taxon>
    </lineage>
</organism>
<sequence length="78" mass="8812">MQSVVDQAAAVHEDYDVVAGVFRGAANAVRAFYGEIALEFGEALVVRCKLVRFVRFVRFILDRNMADEALDCGRNRFR</sequence>